<dbReference type="Proteomes" id="UP000245626">
    <property type="component" value="Unassembled WGS sequence"/>
</dbReference>
<dbReference type="EMBL" id="KZ819688">
    <property type="protein sequence ID" value="PWN54316.1"/>
    <property type="molecule type" value="Genomic_DNA"/>
</dbReference>
<evidence type="ECO:0000313" key="2">
    <source>
        <dbReference type="Proteomes" id="UP000245626"/>
    </source>
</evidence>
<evidence type="ECO:0000313" key="1">
    <source>
        <dbReference type="EMBL" id="PWN54316.1"/>
    </source>
</evidence>
<protein>
    <submittedName>
        <fullName evidence="1">Uncharacterized protein</fullName>
    </submittedName>
</protein>
<accession>A0ACD0P8L1</accession>
<gene>
    <name evidence="1" type="ORF">IE53DRAFT_216214</name>
</gene>
<sequence length="51" mass="6104">MWDGHGEGERETNGLRLALMRFIITFYAFRWIRFRLVFVFVGGLLIRVKSQ</sequence>
<organism evidence="1 2">
    <name type="scientific">Violaceomyces palustris</name>
    <dbReference type="NCBI Taxonomy" id="1673888"/>
    <lineage>
        <taxon>Eukaryota</taxon>
        <taxon>Fungi</taxon>
        <taxon>Dikarya</taxon>
        <taxon>Basidiomycota</taxon>
        <taxon>Ustilaginomycotina</taxon>
        <taxon>Ustilaginomycetes</taxon>
        <taxon>Violaceomycetales</taxon>
        <taxon>Violaceomycetaceae</taxon>
        <taxon>Violaceomyces</taxon>
    </lineage>
</organism>
<reference evidence="1 2" key="1">
    <citation type="journal article" date="2018" name="Mol. Biol. Evol.">
        <title>Broad Genomic Sampling Reveals a Smut Pathogenic Ancestry of the Fungal Clade Ustilaginomycotina.</title>
        <authorList>
            <person name="Kijpornyongpan T."/>
            <person name="Mondo S.J."/>
            <person name="Barry K."/>
            <person name="Sandor L."/>
            <person name="Lee J."/>
            <person name="Lipzen A."/>
            <person name="Pangilinan J."/>
            <person name="LaButti K."/>
            <person name="Hainaut M."/>
            <person name="Henrissat B."/>
            <person name="Grigoriev I.V."/>
            <person name="Spatafora J.W."/>
            <person name="Aime M.C."/>
        </authorList>
    </citation>
    <scope>NUCLEOTIDE SEQUENCE [LARGE SCALE GENOMIC DNA]</scope>
    <source>
        <strain evidence="1 2">SA 807</strain>
    </source>
</reference>
<proteinExistence type="predicted"/>
<keyword evidence="2" id="KW-1185">Reference proteome</keyword>
<name>A0ACD0P8L1_9BASI</name>